<feature type="transmembrane region" description="Helical" evidence="5">
    <location>
        <begin position="377"/>
        <end position="396"/>
    </location>
</feature>
<dbReference type="PANTHER" id="PTHR37422:SF13">
    <property type="entry name" value="LIPOPOLYSACCHARIDE BIOSYNTHESIS PROTEIN PA4999-RELATED"/>
    <property type="match status" value="1"/>
</dbReference>
<protein>
    <recommendedName>
        <fullName evidence="6">O-antigen ligase-related domain-containing protein</fullName>
    </recommendedName>
</protein>
<feature type="transmembrane region" description="Helical" evidence="5">
    <location>
        <begin position="408"/>
        <end position="427"/>
    </location>
</feature>
<dbReference type="Pfam" id="PF04932">
    <property type="entry name" value="Wzy_C"/>
    <property type="match status" value="1"/>
</dbReference>
<sequence length="456" mass="51498">MIVANPVATLNFFKVSKFFVYAALFSVVFVNTETLFPFIVTKYVFLRVSVGLALIAFLLGLLFQSSGHPTSQMLRNARTSDVLKSPLVIAVSLFVLVFLLAGFFGFNPANSFWSNFERGEGGFQMLTFFTFFLLLVFLFRDKKDWLGVFKASLIASVFMIIYGFLAAFDVGGFIGVSLKIGERFQGSLGNTAYVGTYLLFSLFYSFYMLCGGFGKINRRFGKIILWSLVVLFLIIIWLTQSRGPFLGLGAGIVAFLFIWGLGGSRRVKVASISILIIATVFTSLLYTVRFSPVMQDLGFTRFFNITLDNLSTQSRFWTWGAALEGFKEKPILGWGPENFGRVFDEYFDTRHFIPSEASETWYDRAHNVFFDYLVETGILGLLSYIGIFIVFYLRFFKSALIGKNQHQSVVPNALIFAMPVAYLVQGVVIFDVLPIYLNLFLFLAFANYGFSHEHSD</sequence>
<feature type="transmembrane region" description="Helical" evidence="5">
    <location>
        <begin position="220"/>
        <end position="239"/>
    </location>
</feature>
<evidence type="ECO:0000256" key="5">
    <source>
        <dbReference type="SAM" id="Phobius"/>
    </source>
</evidence>
<evidence type="ECO:0000259" key="6">
    <source>
        <dbReference type="Pfam" id="PF04932"/>
    </source>
</evidence>
<evidence type="ECO:0000256" key="4">
    <source>
        <dbReference type="ARBA" id="ARBA00023136"/>
    </source>
</evidence>
<feature type="transmembrane region" description="Helical" evidence="5">
    <location>
        <begin position="85"/>
        <end position="106"/>
    </location>
</feature>
<accession>A0A1F6BRL7</accession>
<feature type="transmembrane region" description="Helical" evidence="5">
    <location>
        <begin position="433"/>
        <end position="450"/>
    </location>
</feature>
<feature type="transmembrane region" description="Helical" evidence="5">
    <location>
        <begin position="18"/>
        <end position="39"/>
    </location>
</feature>
<feature type="domain" description="O-antigen ligase-related" evidence="6">
    <location>
        <begin position="228"/>
        <end position="385"/>
    </location>
</feature>
<evidence type="ECO:0000313" key="8">
    <source>
        <dbReference type="Proteomes" id="UP000179324"/>
    </source>
</evidence>
<keyword evidence="2 5" id="KW-0812">Transmembrane</keyword>
<feature type="transmembrane region" description="Helical" evidence="5">
    <location>
        <begin position="245"/>
        <end position="262"/>
    </location>
</feature>
<evidence type="ECO:0000256" key="1">
    <source>
        <dbReference type="ARBA" id="ARBA00004141"/>
    </source>
</evidence>
<feature type="transmembrane region" description="Helical" evidence="5">
    <location>
        <begin position="151"/>
        <end position="174"/>
    </location>
</feature>
<proteinExistence type="predicted"/>
<dbReference type="InterPro" id="IPR051533">
    <property type="entry name" value="WaaL-like"/>
</dbReference>
<feature type="transmembrane region" description="Helical" evidence="5">
    <location>
        <begin position="269"/>
        <end position="288"/>
    </location>
</feature>
<comment type="caution">
    <text evidence="7">The sequence shown here is derived from an EMBL/GenBank/DDBJ whole genome shotgun (WGS) entry which is preliminary data.</text>
</comment>
<dbReference type="AlphaFoldDB" id="A0A1F6BRL7"/>
<dbReference type="InterPro" id="IPR007016">
    <property type="entry name" value="O-antigen_ligase-rel_domated"/>
</dbReference>
<keyword evidence="4 5" id="KW-0472">Membrane</keyword>
<evidence type="ECO:0000313" key="7">
    <source>
        <dbReference type="EMBL" id="OGG39574.1"/>
    </source>
</evidence>
<dbReference type="GO" id="GO:0016020">
    <property type="term" value="C:membrane"/>
    <property type="evidence" value="ECO:0007669"/>
    <property type="project" value="UniProtKB-SubCell"/>
</dbReference>
<gene>
    <name evidence="7" type="ORF">A2127_01675</name>
</gene>
<evidence type="ECO:0000256" key="2">
    <source>
        <dbReference type="ARBA" id="ARBA00022692"/>
    </source>
</evidence>
<name>A0A1F6BRL7_9BACT</name>
<dbReference type="EMBL" id="MFKI01000008">
    <property type="protein sequence ID" value="OGG39574.1"/>
    <property type="molecule type" value="Genomic_DNA"/>
</dbReference>
<feature type="transmembrane region" description="Helical" evidence="5">
    <location>
        <begin position="45"/>
        <end position="64"/>
    </location>
</feature>
<dbReference type="PANTHER" id="PTHR37422">
    <property type="entry name" value="TEICHURONIC ACID BIOSYNTHESIS PROTEIN TUAE"/>
    <property type="match status" value="1"/>
</dbReference>
<dbReference type="Proteomes" id="UP000179324">
    <property type="component" value="Unassembled WGS sequence"/>
</dbReference>
<reference evidence="7 8" key="1">
    <citation type="journal article" date="2016" name="Nat. Commun.">
        <title>Thousands of microbial genomes shed light on interconnected biogeochemical processes in an aquifer system.</title>
        <authorList>
            <person name="Anantharaman K."/>
            <person name="Brown C.T."/>
            <person name="Hug L.A."/>
            <person name="Sharon I."/>
            <person name="Castelle C.J."/>
            <person name="Probst A.J."/>
            <person name="Thomas B.C."/>
            <person name="Singh A."/>
            <person name="Wilkins M.J."/>
            <person name="Karaoz U."/>
            <person name="Brodie E.L."/>
            <person name="Williams K.H."/>
            <person name="Hubbard S.S."/>
            <person name="Banfield J.F."/>
        </authorList>
    </citation>
    <scope>NUCLEOTIDE SEQUENCE [LARGE SCALE GENOMIC DNA]</scope>
</reference>
<feature type="transmembrane region" description="Helical" evidence="5">
    <location>
        <begin position="194"/>
        <end position="213"/>
    </location>
</feature>
<evidence type="ECO:0000256" key="3">
    <source>
        <dbReference type="ARBA" id="ARBA00022989"/>
    </source>
</evidence>
<organism evidence="7 8">
    <name type="scientific">Candidatus Jorgensenbacteria bacterium GWC1_48_12</name>
    <dbReference type="NCBI Taxonomy" id="1798469"/>
    <lineage>
        <taxon>Bacteria</taxon>
        <taxon>Candidatus Joergenseniibacteriota</taxon>
    </lineage>
</organism>
<keyword evidence="3 5" id="KW-1133">Transmembrane helix</keyword>
<comment type="subcellular location">
    <subcellularLocation>
        <location evidence="1">Membrane</location>
        <topology evidence="1">Multi-pass membrane protein</topology>
    </subcellularLocation>
</comment>
<feature type="transmembrane region" description="Helical" evidence="5">
    <location>
        <begin position="121"/>
        <end position="139"/>
    </location>
</feature>